<evidence type="ECO:0000313" key="2">
    <source>
        <dbReference type="Proteomes" id="UP000194204"/>
    </source>
</evidence>
<proteinExistence type="predicted"/>
<organism evidence="1 2">
    <name type="scientific">Xenorhabdus beddingii</name>
    <dbReference type="NCBI Taxonomy" id="40578"/>
    <lineage>
        <taxon>Bacteria</taxon>
        <taxon>Pseudomonadati</taxon>
        <taxon>Pseudomonadota</taxon>
        <taxon>Gammaproteobacteria</taxon>
        <taxon>Enterobacterales</taxon>
        <taxon>Morganellaceae</taxon>
        <taxon>Xenorhabdus</taxon>
    </lineage>
</organism>
<keyword evidence="2" id="KW-1185">Reference proteome</keyword>
<dbReference type="Pfam" id="PF20293">
    <property type="entry name" value="MC6"/>
    <property type="match status" value="1"/>
</dbReference>
<accession>A0A1Y2SJY1</accession>
<reference evidence="1 2" key="1">
    <citation type="submission" date="2017-01" db="EMBL/GenBank/DDBJ databases">
        <title>Deconstructing symbiosis and pathogenesis requirements using a combined genomic-metabolomic approach.</title>
        <authorList>
            <person name="Tobias N.J."/>
            <person name="Wolff H."/>
            <person name="Djahanschiri B."/>
            <person name="Ebersberger I."/>
            <person name="Bode H.B."/>
        </authorList>
    </citation>
    <scope>NUCLEOTIDE SEQUENCE [LARGE SCALE GENOMIC DNA]</scope>
    <source>
        <strain evidence="1 2">DSM 4764</strain>
    </source>
</reference>
<comment type="caution">
    <text evidence="1">The sequence shown here is derived from an EMBL/GenBank/DDBJ whole genome shotgun (WGS) entry which is preliminary data.</text>
</comment>
<dbReference type="InterPro" id="IPR046897">
    <property type="entry name" value="ABC-3C_MC6"/>
</dbReference>
<sequence>MLLPHKHIRFANSLIAIAGYIRRFLDEPRSLDELWVLVNEDHDYALIKPSFTQLILAVDILFAIQIAESNPDGHIFISPNQQKKMFNGDLQGEE</sequence>
<protein>
    <submittedName>
        <fullName evidence="1">Uncharacterized protein</fullName>
    </submittedName>
</protein>
<dbReference type="Proteomes" id="UP000194204">
    <property type="component" value="Unassembled WGS sequence"/>
</dbReference>
<dbReference type="EMBL" id="MUBK01000021">
    <property type="protein sequence ID" value="OTA19220.1"/>
    <property type="molecule type" value="Genomic_DNA"/>
</dbReference>
<name>A0A1Y2SJY1_9GAMM</name>
<gene>
    <name evidence="1" type="ORF">Xbed_02617</name>
</gene>
<dbReference type="AlphaFoldDB" id="A0A1Y2SJY1"/>
<evidence type="ECO:0000313" key="1">
    <source>
        <dbReference type="EMBL" id="OTA19220.1"/>
    </source>
</evidence>
<dbReference type="STRING" id="40578.Xbed_02617"/>